<dbReference type="GO" id="GO:0006210">
    <property type="term" value="P:thymine catabolic process"/>
    <property type="evidence" value="ECO:0007669"/>
    <property type="project" value="TreeGrafter"/>
</dbReference>
<dbReference type="SUPFAM" id="SSF53720">
    <property type="entry name" value="ALDH-like"/>
    <property type="match status" value="1"/>
</dbReference>
<dbReference type="EC" id="1.2.1.27" evidence="1"/>
<dbReference type="AlphaFoldDB" id="A0A6J6Q533"/>
<evidence type="ECO:0000256" key="1">
    <source>
        <dbReference type="ARBA" id="ARBA00013048"/>
    </source>
</evidence>
<evidence type="ECO:0000313" key="6">
    <source>
        <dbReference type="EMBL" id="CAB4703114.1"/>
    </source>
</evidence>
<gene>
    <name evidence="5" type="ORF">UFOPK2343_01105</name>
    <name evidence="6" type="ORF">UFOPK2652_00313</name>
    <name evidence="7" type="ORF">UFOPK3128_00116</name>
    <name evidence="8" type="ORF">UFOPK3511_00156</name>
    <name evidence="9" type="ORF">UFOPK3880_00116</name>
    <name evidence="10" type="ORF">UFOPK4146_00369</name>
</gene>
<dbReference type="InterPro" id="IPR010061">
    <property type="entry name" value="MeMal-semiAld_DH"/>
</dbReference>
<dbReference type="EMBL" id="CAEZYD010000002">
    <property type="protein sequence ID" value="CAB4703114.1"/>
    <property type="molecule type" value="Genomic_DNA"/>
</dbReference>
<evidence type="ECO:0000259" key="4">
    <source>
        <dbReference type="Pfam" id="PF00171"/>
    </source>
</evidence>
<dbReference type="InterPro" id="IPR016160">
    <property type="entry name" value="Ald_DH_CS_CYS"/>
</dbReference>
<dbReference type="Gene3D" id="3.40.605.10">
    <property type="entry name" value="Aldehyde Dehydrogenase, Chain A, domain 1"/>
    <property type="match status" value="1"/>
</dbReference>
<name>A0A6J6Q533_9ZZZZ</name>
<reference evidence="6" key="1">
    <citation type="submission" date="2020-05" db="EMBL/GenBank/DDBJ databases">
        <authorList>
            <person name="Chiriac C."/>
            <person name="Salcher M."/>
            <person name="Ghai R."/>
            <person name="Kavagutti S V."/>
        </authorList>
    </citation>
    <scope>NUCLEOTIDE SEQUENCE</scope>
</reference>
<dbReference type="EMBL" id="CAFAAZ010000001">
    <property type="protein sequence ID" value="CAB4812367.1"/>
    <property type="molecule type" value="Genomic_DNA"/>
</dbReference>
<dbReference type="NCBIfam" id="TIGR01722">
    <property type="entry name" value="MMSDH"/>
    <property type="match status" value="1"/>
</dbReference>
<feature type="domain" description="Aldehyde dehydrogenase" evidence="4">
    <location>
        <begin position="22"/>
        <end position="477"/>
    </location>
</feature>
<organism evidence="6">
    <name type="scientific">freshwater metagenome</name>
    <dbReference type="NCBI Taxonomy" id="449393"/>
    <lineage>
        <taxon>unclassified sequences</taxon>
        <taxon>metagenomes</taxon>
        <taxon>ecological metagenomes</taxon>
    </lineage>
</organism>
<dbReference type="FunFam" id="3.40.605.10:FF:000003">
    <property type="entry name" value="Methylmalonate-semialdehyde dehydrogenase [acylating]"/>
    <property type="match status" value="1"/>
</dbReference>
<evidence type="ECO:0000313" key="9">
    <source>
        <dbReference type="EMBL" id="CAB4958450.1"/>
    </source>
</evidence>
<keyword evidence="3" id="KW-0520">NAD</keyword>
<accession>A0A6J6Q533</accession>
<dbReference type="PANTHER" id="PTHR43866:SF4">
    <property type="entry name" value="MALONATE-SEMIALDEHYDE DEHYDROGENASE"/>
    <property type="match status" value="1"/>
</dbReference>
<evidence type="ECO:0000313" key="8">
    <source>
        <dbReference type="EMBL" id="CAB4888545.1"/>
    </source>
</evidence>
<proteinExistence type="predicted"/>
<dbReference type="EMBL" id="CAFBNU010000001">
    <property type="protein sequence ID" value="CAB4958450.1"/>
    <property type="molecule type" value="Genomic_DNA"/>
</dbReference>
<dbReference type="PANTHER" id="PTHR43866">
    <property type="entry name" value="MALONATE-SEMIALDEHYDE DEHYDROGENASE"/>
    <property type="match status" value="1"/>
</dbReference>
<dbReference type="Pfam" id="PF00171">
    <property type="entry name" value="Aldedh"/>
    <property type="match status" value="1"/>
</dbReference>
<dbReference type="EMBL" id="CAFBPT010000002">
    <property type="protein sequence ID" value="CAB5022974.1"/>
    <property type="molecule type" value="Genomic_DNA"/>
</dbReference>
<dbReference type="PROSITE" id="PS00070">
    <property type="entry name" value="ALDEHYDE_DEHYDR_CYS"/>
    <property type="match status" value="1"/>
</dbReference>
<sequence length="497" mass="52925">MNQITLISHWINGALDTQNPERTSEVFNPATGKVSGNVALASTATVDRAVNVATEAFTEWRHSSLTKRTQVLFAFRELVLQNKEKIAALITAEHGKVLSDAAGEVTRGLEVVEFACGIPHLLKGGFSEEVSTGVDVYSIRQPLGPVAIISPFNFPAMVPMWFFPIAIACGNSVILKPSEKDPSAAMLLAELWKQAGLPDGVFNVVHGDKEAVDALLNHPGIKSVSFVGSTPIARYVYETGTKAGKRVQALGGAKNHMVVLPDADLELAADAAINAGFGSAGERCMAISAIVAVEPIASALVARIKSRMANIKTGDGTQGSDMGPLVTKVHRDKVASYIEAGEKAGATLVEDGRNVKVDGDGFFLGPTLFDNVTPEMTIYKEEIFGPVLSVLRVNTYDEALALVNNHPYGNGTAIFTNDGGAGRRFQNEVEVGMVGINVPIPVPMAYFSFGGWKNSLFGDSHAHGAEGVHFFTRGKVVTSRWLDPSHGGINLGFPQND</sequence>
<dbReference type="InterPro" id="IPR016162">
    <property type="entry name" value="Ald_DH_N"/>
</dbReference>
<protein>
    <recommendedName>
        <fullName evidence="1">methylmalonate-semialdehyde dehydrogenase (CoA acylating)</fullName>
        <ecNumber evidence="1">1.2.1.27</ecNumber>
    </recommendedName>
</protein>
<evidence type="ECO:0000313" key="5">
    <source>
        <dbReference type="EMBL" id="CAB4681004.1"/>
    </source>
</evidence>
<dbReference type="Gene3D" id="3.40.309.10">
    <property type="entry name" value="Aldehyde Dehydrogenase, Chain A, domain 2"/>
    <property type="match status" value="1"/>
</dbReference>
<dbReference type="InterPro" id="IPR016163">
    <property type="entry name" value="Ald_DH_C"/>
</dbReference>
<dbReference type="InterPro" id="IPR015590">
    <property type="entry name" value="Aldehyde_DH_dom"/>
</dbReference>
<dbReference type="GO" id="GO:0004491">
    <property type="term" value="F:methylmalonate-semialdehyde dehydrogenase (acylating, NAD) activity"/>
    <property type="evidence" value="ECO:0007669"/>
    <property type="project" value="UniProtKB-EC"/>
</dbReference>
<dbReference type="InterPro" id="IPR016161">
    <property type="entry name" value="Ald_DH/histidinol_DH"/>
</dbReference>
<evidence type="ECO:0000313" key="10">
    <source>
        <dbReference type="EMBL" id="CAB5022974.1"/>
    </source>
</evidence>
<evidence type="ECO:0000313" key="7">
    <source>
        <dbReference type="EMBL" id="CAB4812367.1"/>
    </source>
</evidence>
<dbReference type="EMBL" id="CAFBMA010000001">
    <property type="protein sequence ID" value="CAB4888545.1"/>
    <property type="molecule type" value="Genomic_DNA"/>
</dbReference>
<evidence type="ECO:0000256" key="2">
    <source>
        <dbReference type="ARBA" id="ARBA00023002"/>
    </source>
</evidence>
<dbReference type="FunFam" id="3.40.309.10:FF:000002">
    <property type="entry name" value="Methylmalonate-semialdehyde dehydrogenase (Acylating)"/>
    <property type="match status" value="1"/>
</dbReference>
<evidence type="ECO:0000256" key="3">
    <source>
        <dbReference type="ARBA" id="ARBA00023027"/>
    </source>
</evidence>
<dbReference type="GO" id="GO:0006574">
    <property type="term" value="P:L-valine catabolic process"/>
    <property type="evidence" value="ECO:0007669"/>
    <property type="project" value="TreeGrafter"/>
</dbReference>
<keyword evidence="2" id="KW-0560">Oxidoreductase</keyword>
<dbReference type="EMBL" id="CAEZXD010000036">
    <property type="protein sequence ID" value="CAB4681004.1"/>
    <property type="molecule type" value="Genomic_DNA"/>
</dbReference>
<dbReference type="CDD" id="cd07085">
    <property type="entry name" value="ALDH_F6_MMSDH"/>
    <property type="match status" value="1"/>
</dbReference>